<dbReference type="GO" id="GO:0008235">
    <property type="term" value="F:metalloexopeptidase activity"/>
    <property type="evidence" value="ECO:0007669"/>
    <property type="project" value="InterPro"/>
</dbReference>
<sequence>MDLKKIAWGLCLLLVSSSSFAQSADVPKPVAKALKKVTPSDIEQHIAYLADDKLLGRKPGTPGYQMAVDYVTDQFKKLAVAPAGENGTFLQTVRIRTALTSPDAKLQLQADSGASETLAYGKDFVIFPNPGQQQVAIEQAPLVFAGYGISAPDLGYDDYANIDAKGKVVVILRGVPQDFSSTVASYSMDVQTILKNAAAHGAVGVLVGSPNPNGKLPTFSSGMSSVMAADGSVATSRTYHPAIKLLGMVDYNTLQKLLASAGRDVQEASSSIKEGKTASAIFPFSISGSYSNSYQDIESYNVVGKIEGSDPVLKNEYVVHSAHLDHVGIGKPVDGDSIYNGAHDNASGVASLLEIAHVYHNLKTKPKRSVLIVMVTAEEMGLLGSAYFAQHPTVPATQLVADVNTDMPTLIAPLLAVVPLGAAHSSLAEKVQQASSYLGLDVEEDPEPEQNRFVRSDQYSFVTQGIPALHIKYGNKTLDGKDNLDETVKVWREKFYHKPQDNYKGGTFDFEAAKKYVQLNFLIGYLVAQDEQRPTWNEGDFFGTRFGSRE</sequence>
<keyword evidence="1" id="KW-0031">Aminopeptidase</keyword>
<evidence type="ECO:0000256" key="7">
    <source>
        <dbReference type="SAM" id="SignalP"/>
    </source>
</evidence>
<dbReference type="PANTHER" id="PTHR12147:SF56">
    <property type="entry name" value="AMINOPEPTIDASE YDR415C-RELATED"/>
    <property type="match status" value="1"/>
</dbReference>
<evidence type="ECO:0000256" key="6">
    <source>
        <dbReference type="ARBA" id="ARBA00022833"/>
    </source>
</evidence>
<dbReference type="EMBL" id="VFRQ01000001">
    <property type="protein sequence ID" value="TPE46362.1"/>
    <property type="molecule type" value="Genomic_DNA"/>
</dbReference>
<feature type="chain" id="PRO_5021400166" evidence="7">
    <location>
        <begin position="22"/>
        <end position="550"/>
    </location>
</feature>
<comment type="caution">
    <text evidence="10">The sequence shown here is derived from an EMBL/GenBank/DDBJ whole genome shotgun (WGS) entry which is preliminary data.</text>
</comment>
<evidence type="ECO:0000256" key="4">
    <source>
        <dbReference type="ARBA" id="ARBA00022729"/>
    </source>
</evidence>
<protein>
    <submittedName>
        <fullName evidence="10">M28 family peptidase</fullName>
    </submittedName>
</protein>
<evidence type="ECO:0000259" key="8">
    <source>
        <dbReference type="Pfam" id="PF02225"/>
    </source>
</evidence>
<evidence type="ECO:0000256" key="1">
    <source>
        <dbReference type="ARBA" id="ARBA00022438"/>
    </source>
</evidence>
<keyword evidence="2" id="KW-0645">Protease</keyword>
<dbReference type="GO" id="GO:0046872">
    <property type="term" value="F:metal ion binding"/>
    <property type="evidence" value="ECO:0007669"/>
    <property type="project" value="UniProtKB-KW"/>
</dbReference>
<dbReference type="RefSeq" id="WP_140619330.1">
    <property type="nucleotide sequence ID" value="NZ_VFRQ01000001.1"/>
</dbReference>
<dbReference type="GO" id="GO:0006508">
    <property type="term" value="P:proteolysis"/>
    <property type="evidence" value="ECO:0007669"/>
    <property type="project" value="UniProtKB-KW"/>
</dbReference>
<reference evidence="10 11" key="1">
    <citation type="submission" date="2019-06" db="EMBL/GenBank/DDBJ databases">
        <title>A novel bacterium of genus Pontibacter, isolated from marine sediment.</title>
        <authorList>
            <person name="Huang H."/>
            <person name="Mo K."/>
            <person name="Hu Y."/>
        </authorList>
    </citation>
    <scope>NUCLEOTIDE SEQUENCE [LARGE SCALE GENOMIC DNA]</scope>
    <source>
        <strain evidence="10 11">HB172049</strain>
    </source>
</reference>
<feature type="signal peptide" evidence="7">
    <location>
        <begin position="1"/>
        <end position="21"/>
    </location>
</feature>
<feature type="domain" description="Peptidase M28" evidence="9">
    <location>
        <begin position="301"/>
        <end position="504"/>
    </location>
</feature>
<dbReference type="OrthoDB" id="844214at2"/>
<dbReference type="InterPro" id="IPR045175">
    <property type="entry name" value="M28_fam"/>
</dbReference>
<dbReference type="Gene3D" id="3.50.30.30">
    <property type="match status" value="1"/>
</dbReference>
<dbReference type="InterPro" id="IPR003137">
    <property type="entry name" value="PA_domain"/>
</dbReference>
<evidence type="ECO:0000313" key="11">
    <source>
        <dbReference type="Proteomes" id="UP000316727"/>
    </source>
</evidence>
<evidence type="ECO:0000259" key="9">
    <source>
        <dbReference type="Pfam" id="PF04389"/>
    </source>
</evidence>
<accession>A0A501WC36</accession>
<dbReference type="SUPFAM" id="SSF53187">
    <property type="entry name" value="Zn-dependent exopeptidases"/>
    <property type="match status" value="1"/>
</dbReference>
<dbReference type="GO" id="GO:0004177">
    <property type="term" value="F:aminopeptidase activity"/>
    <property type="evidence" value="ECO:0007669"/>
    <property type="project" value="UniProtKB-KW"/>
</dbReference>
<organism evidence="10 11">
    <name type="scientific">Pontibacter mangrovi</name>
    <dbReference type="NCBI Taxonomy" id="2589816"/>
    <lineage>
        <taxon>Bacteria</taxon>
        <taxon>Pseudomonadati</taxon>
        <taxon>Bacteroidota</taxon>
        <taxon>Cytophagia</taxon>
        <taxon>Cytophagales</taxon>
        <taxon>Hymenobacteraceae</taxon>
        <taxon>Pontibacter</taxon>
    </lineage>
</organism>
<proteinExistence type="predicted"/>
<evidence type="ECO:0000256" key="3">
    <source>
        <dbReference type="ARBA" id="ARBA00022723"/>
    </source>
</evidence>
<dbReference type="SUPFAM" id="SSF52025">
    <property type="entry name" value="PA domain"/>
    <property type="match status" value="1"/>
</dbReference>
<evidence type="ECO:0000256" key="5">
    <source>
        <dbReference type="ARBA" id="ARBA00022801"/>
    </source>
</evidence>
<keyword evidence="4 7" id="KW-0732">Signal</keyword>
<gene>
    <name evidence="10" type="ORF">FJM65_03200</name>
</gene>
<keyword evidence="5" id="KW-0378">Hydrolase</keyword>
<keyword evidence="11" id="KW-1185">Reference proteome</keyword>
<dbReference type="Pfam" id="PF04389">
    <property type="entry name" value="Peptidase_M28"/>
    <property type="match status" value="1"/>
</dbReference>
<dbReference type="Gene3D" id="3.40.630.10">
    <property type="entry name" value="Zn peptidases"/>
    <property type="match status" value="2"/>
</dbReference>
<name>A0A501WC36_9BACT</name>
<evidence type="ECO:0000313" key="10">
    <source>
        <dbReference type="EMBL" id="TPE46362.1"/>
    </source>
</evidence>
<keyword evidence="6" id="KW-0862">Zinc</keyword>
<dbReference type="Proteomes" id="UP000316727">
    <property type="component" value="Unassembled WGS sequence"/>
</dbReference>
<dbReference type="Pfam" id="PF02225">
    <property type="entry name" value="PA"/>
    <property type="match status" value="1"/>
</dbReference>
<dbReference type="PANTHER" id="PTHR12147">
    <property type="entry name" value="METALLOPEPTIDASE M28 FAMILY MEMBER"/>
    <property type="match status" value="1"/>
</dbReference>
<evidence type="ECO:0000256" key="2">
    <source>
        <dbReference type="ARBA" id="ARBA00022670"/>
    </source>
</evidence>
<dbReference type="AlphaFoldDB" id="A0A501WC36"/>
<feature type="domain" description="PA" evidence="8">
    <location>
        <begin position="139"/>
        <end position="217"/>
    </location>
</feature>
<keyword evidence="3" id="KW-0479">Metal-binding</keyword>
<dbReference type="InterPro" id="IPR046450">
    <property type="entry name" value="PA_dom_sf"/>
</dbReference>
<dbReference type="InterPro" id="IPR007484">
    <property type="entry name" value="Peptidase_M28"/>
</dbReference>